<dbReference type="PANTHER" id="PTHR21650">
    <property type="entry name" value="MEMBRALIN/KINETOCHORE PROTEIN NUF2"/>
    <property type="match status" value="1"/>
</dbReference>
<keyword evidence="9" id="KW-0539">Nucleus</keyword>
<evidence type="ECO:0000256" key="4">
    <source>
        <dbReference type="ARBA" id="ARBA00022454"/>
    </source>
</evidence>
<organism evidence="15 16">
    <name type="scientific">Rhodotorula graminis (strain WP1)</name>
    <dbReference type="NCBI Taxonomy" id="578459"/>
    <lineage>
        <taxon>Eukaryota</taxon>
        <taxon>Fungi</taxon>
        <taxon>Dikarya</taxon>
        <taxon>Basidiomycota</taxon>
        <taxon>Pucciniomycotina</taxon>
        <taxon>Microbotryomycetes</taxon>
        <taxon>Sporidiobolales</taxon>
        <taxon>Sporidiobolaceae</taxon>
        <taxon>Rhodotorula</taxon>
    </lineage>
</organism>
<dbReference type="GO" id="GO:0051315">
    <property type="term" value="P:attachment of mitotic spindle microtubules to kinetochore"/>
    <property type="evidence" value="ECO:0007669"/>
    <property type="project" value="TreeGrafter"/>
</dbReference>
<dbReference type="OrthoDB" id="8194677at2759"/>
<keyword evidence="8" id="KW-0175">Coiled coil</keyword>
<dbReference type="EMBL" id="KQ474076">
    <property type="protein sequence ID" value="KPV76289.1"/>
    <property type="molecule type" value="Genomic_DNA"/>
</dbReference>
<dbReference type="RefSeq" id="XP_018272338.1">
    <property type="nucleotide sequence ID" value="XM_018412553.1"/>
</dbReference>
<feature type="region of interest" description="Disordered" evidence="12">
    <location>
        <begin position="359"/>
        <end position="403"/>
    </location>
</feature>
<evidence type="ECO:0000256" key="10">
    <source>
        <dbReference type="ARBA" id="ARBA00023306"/>
    </source>
</evidence>
<keyword evidence="5" id="KW-0132">Cell division</keyword>
<dbReference type="Gene3D" id="1.10.418.60">
    <property type="entry name" value="Ncd80 complex, Nuf2 subunit"/>
    <property type="match status" value="1"/>
</dbReference>
<dbReference type="GO" id="GO:0007052">
    <property type="term" value="P:mitotic spindle organization"/>
    <property type="evidence" value="ECO:0007669"/>
    <property type="project" value="TreeGrafter"/>
</dbReference>
<evidence type="ECO:0000256" key="8">
    <source>
        <dbReference type="ARBA" id="ARBA00023054"/>
    </source>
</evidence>
<feature type="domain" description="Nuf2 DHR10-like" evidence="14">
    <location>
        <begin position="261"/>
        <end position="375"/>
    </location>
</feature>
<dbReference type="GO" id="GO:0005634">
    <property type="term" value="C:nucleus"/>
    <property type="evidence" value="ECO:0007669"/>
    <property type="project" value="UniProtKB-SubCell"/>
</dbReference>
<dbReference type="GO" id="GO:0031262">
    <property type="term" value="C:Ndc80 complex"/>
    <property type="evidence" value="ECO:0007669"/>
    <property type="project" value="InterPro"/>
</dbReference>
<dbReference type="GO" id="GO:0051383">
    <property type="term" value="P:kinetochore organization"/>
    <property type="evidence" value="ECO:0007669"/>
    <property type="project" value="TreeGrafter"/>
</dbReference>
<feature type="domain" description="Kinetochore protein Nuf2 N-terminal" evidence="13">
    <location>
        <begin position="11"/>
        <end position="138"/>
    </location>
</feature>
<dbReference type="AlphaFoldDB" id="A0A194S6W5"/>
<evidence type="ECO:0000256" key="6">
    <source>
        <dbReference type="ARBA" id="ARBA00022776"/>
    </source>
</evidence>
<feature type="compositionally biased region" description="Basic and acidic residues" evidence="12">
    <location>
        <begin position="359"/>
        <end position="394"/>
    </location>
</feature>
<evidence type="ECO:0000256" key="7">
    <source>
        <dbReference type="ARBA" id="ARBA00022838"/>
    </source>
</evidence>
<reference evidence="15 16" key="1">
    <citation type="journal article" date="2015" name="Front. Microbiol.">
        <title>Genome sequence of the plant growth promoting endophytic yeast Rhodotorula graminis WP1.</title>
        <authorList>
            <person name="Firrincieli A."/>
            <person name="Otillar R."/>
            <person name="Salamov A."/>
            <person name="Schmutz J."/>
            <person name="Khan Z."/>
            <person name="Redman R.S."/>
            <person name="Fleck N.D."/>
            <person name="Lindquist E."/>
            <person name="Grigoriev I.V."/>
            <person name="Doty S.L."/>
        </authorList>
    </citation>
    <scope>NUCLEOTIDE SEQUENCE [LARGE SCALE GENOMIC DNA]</scope>
    <source>
        <strain evidence="15 16">WP1</strain>
    </source>
</reference>
<dbReference type="GO" id="GO:0051301">
    <property type="term" value="P:cell division"/>
    <property type="evidence" value="ECO:0007669"/>
    <property type="project" value="UniProtKB-KW"/>
</dbReference>
<evidence type="ECO:0000313" key="15">
    <source>
        <dbReference type="EMBL" id="KPV76289.1"/>
    </source>
</evidence>
<evidence type="ECO:0000259" key="14">
    <source>
        <dbReference type="Pfam" id="PF18595"/>
    </source>
</evidence>
<evidence type="ECO:0000256" key="5">
    <source>
        <dbReference type="ARBA" id="ARBA00022618"/>
    </source>
</evidence>
<evidence type="ECO:0000256" key="9">
    <source>
        <dbReference type="ARBA" id="ARBA00023242"/>
    </source>
</evidence>
<dbReference type="InterPro" id="IPR005549">
    <property type="entry name" value="Kinetochore_Nuf2_N"/>
</dbReference>
<evidence type="ECO:0000256" key="12">
    <source>
        <dbReference type="SAM" id="MobiDB-lite"/>
    </source>
</evidence>
<dbReference type="InterPro" id="IPR041112">
    <property type="entry name" value="Nuf2_DHR10-like"/>
</dbReference>
<proteinExistence type="inferred from homology"/>
<dbReference type="Pfam" id="PF03800">
    <property type="entry name" value="Nuf2"/>
    <property type="match status" value="1"/>
</dbReference>
<keyword evidence="11" id="KW-0137">Centromere</keyword>
<comment type="subcellular location">
    <subcellularLocation>
        <location evidence="2">Chromosome</location>
        <location evidence="2">Centromere</location>
        <location evidence="2">Kinetochore</location>
    </subcellularLocation>
    <subcellularLocation>
        <location evidence="1">Nucleus</location>
    </subcellularLocation>
</comment>
<keyword evidence="7" id="KW-0995">Kinetochore</keyword>
<dbReference type="InterPro" id="IPR038275">
    <property type="entry name" value="Nuf2_N_sf"/>
</dbReference>
<keyword evidence="10" id="KW-0131">Cell cycle</keyword>
<keyword evidence="16" id="KW-1185">Reference proteome</keyword>
<evidence type="ECO:0000313" key="16">
    <source>
        <dbReference type="Proteomes" id="UP000053890"/>
    </source>
</evidence>
<name>A0A194S6W5_RHOGW</name>
<dbReference type="GO" id="GO:0045132">
    <property type="term" value="P:meiotic chromosome segregation"/>
    <property type="evidence" value="ECO:0007669"/>
    <property type="project" value="TreeGrafter"/>
</dbReference>
<keyword evidence="4" id="KW-0158">Chromosome</keyword>
<evidence type="ECO:0000259" key="13">
    <source>
        <dbReference type="Pfam" id="PF03800"/>
    </source>
</evidence>
<evidence type="ECO:0000256" key="11">
    <source>
        <dbReference type="ARBA" id="ARBA00023328"/>
    </source>
</evidence>
<comment type="similarity">
    <text evidence="3">Belongs to the NUF2 family.</text>
</comment>
<dbReference type="OMA" id="YLKMEAH"/>
<dbReference type="GO" id="GO:0044877">
    <property type="term" value="F:protein-containing complex binding"/>
    <property type="evidence" value="ECO:0007669"/>
    <property type="project" value="TreeGrafter"/>
</dbReference>
<evidence type="ECO:0000256" key="2">
    <source>
        <dbReference type="ARBA" id="ARBA00004629"/>
    </source>
</evidence>
<evidence type="ECO:0000256" key="1">
    <source>
        <dbReference type="ARBA" id="ARBA00004123"/>
    </source>
</evidence>
<gene>
    <name evidence="15" type="ORF">RHOBADRAFT_21633</name>
</gene>
<dbReference type="GeneID" id="28973002"/>
<dbReference type="Proteomes" id="UP000053890">
    <property type="component" value="Unassembled WGS sequence"/>
</dbReference>
<dbReference type="Pfam" id="PF18595">
    <property type="entry name" value="Nuf2_DHR10-like"/>
    <property type="match status" value="1"/>
</dbReference>
<accession>A0A194S6W5</accession>
<protein>
    <submittedName>
        <fullName evidence="15">Uncharacterized protein</fullName>
    </submittedName>
</protein>
<dbReference type="PANTHER" id="PTHR21650:SF2">
    <property type="entry name" value="KINETOCHORE PROTEIN NUF2"/>
    <property type="match status" value="1"/>
</dbReference>
<dbReference type="STRING" id="578459.A0A194S6W5"/>
<keyword evidence="6" id="KW-0498">Mitosis</keyword>
<sequence length="455" mass="52415">MAHTLPASSGTFPLLDVHEMHQTLVDFGCQISLDDLLRPTPARTQAIYEWWMDRILGLGAEDVRRAADQQLDQLDHPDIYRDAMYIGVFQITFQQLTLSCGLNDFTLNDLTRPTSQRLVQVLSAIINYFYFTEEQGQRVLRPLEEDFEKLLQEEGALIEDNEVLREKIADERASRAANAQIMQAEEPAEQASIEALNSKRTAALQLNKTRESVRADMAALVQRRREIAQDVARLELGVAELRSQVVSSPEKLRGRIDEMHEQLARETEMLKDTEAKERQTTAKINALAQYSLELHACIRILDDWQMDVDKLREAELRLGEHTDHLRALEAEQVELENRIQLLERRIANGRDELVRMRDKMERKKDSARQRKKALEDAHRDNLRRKEALDMEAAEKNAQATEVESEIRSMHLSLQAELERGEKAYKRIKDQVTLYSIRLNKALDSINELSSLAPEI</sequence>
<evidence type="ECO:0000256" key="3">
    <source>
        <dbReference type="ARBA" id="ARBA00005498"/>
    </source>
</evidence>